<accession>A0A1I6KKS6</accession>
<evidence type="ECO:0000256" key="2">
    <source>
        <dbReference type="ARBA" id="ARBA00023002"/>
    </source>
</evidence>
<evidence type="ECO:0000313" key="4">
    <source>
        <dbReference type="Proteomes" id="UP000198824"/>
    </source>
</evidence>
<comment type="similarity">
    <text evidence="1">Belongs to the short-chain dehydrogenases/reductases (SDR) family.</text>
</comment>
<dbReference type="PANTHER" id="PTHR24320:SF148">
    <property type="entry name" value="NAD(P)-BINDING ROSSMANN-FOLD SUPERFAMILY PROTEIN"/>
    <property type="match status" value="1"/>
</dbReference>
<dbReference type="InterPro" id="IPR002347">
    <property type="entry name" value="SDR_fam"/>
</dbReference>
<dbReference type="EMBL" id="FOZG01000001">
    <property type="protein sequence ID" value="SFR91764.1"/>
    <property type="molecule type" value="Genomic_DNA"/>
</dbReference>
<keyword evidence="4" id="KW-1185">Reference proteome</keyword>
<dbReference type="Pfam" id="PF00106">
    <property type="entry name" value="adh_short"/>
    <property type="match status" value="1"/>
</dbReference>
<proteinExistence type="inferred from homology"/>
<dbReference type="PANTHER" id="PTHR24320">
    <property type="entry name" value="RETINOL DEHYDROGENASE"/>
    <property type="match status" value="1"/>
</dbReference>
<dbReference type="RefSeq" id="WP_093313444.1">
    <property type="nucleotide sequence ID" value="NZ_FOZG01000001.1"/>
</dbReference>
<dbReference type="Gene3D" id="3.40.50.720">
    <property type="entry name" value="NAD(P)-binding Rossmann-like Domain"/>
    <property type="match status" value="1"/>
</dbReference>
<dbReference type="Proteomes" id="UP000198824">
    <property type="component" value="Unassembled WGS sequence"/>
</dbReference>
<evidence type="ECO:0000313" key="3">
    <source>
        <dbReference type="EMBL" id="SFR91764.1"/>
    </source>
</evidence>
<dbReference type="AlphaFoldDB" id="A0A1I6KKS6"/>
<evidence type="ECO:0000256" key="1">
    <source>
        <dbReference type="ARBA" id="ARBA00006484"/>
    </source>
</evidence>
<protein>
    <submittedName>
        <fullName evidence="3">Short-chain dehydrogenase</fullName>
    </submittedName>
</protein>
<sequence length="321" mass="33399">MPLARSAPDDRATWTAADVLAGHDLAGTNAIVTGASSGIGVEIARALAMAGAAVTLAVRDVAAGARVAEEIAAGGGVTPDVAEIDLLSLASVRAFAARWGDRPLRLLINNAGLMAPPLTRTADGFESQMAVNYFAPFLLSELLLPNLKAAAPARVVMVSSGSHHMATLRLDDLNYEHRAYDKFEAYGHAKLCANLLAVEYSRRHAGEGVTMIAVTPGGVSTNLGRHVTFEDAVRLGWVNPDGSLPRGNMKTLAQGAASPLWAALAPELAACGGAYVEDCAVAPVWTADLPAGWGVTAASLDRNDAARLWTVAEQMIAESKP</sequence>
<reference evidence="3 4" key="1">
    <citation type="submission" date="2016-10" db="EMBL/GenBank/DDBJ databases">
        <authorList>
            <person name="de Groot N.N."/>
        </authorList>
    </citation>
    <scope>NUCLEOTIDE SEQUENCE [LARGE SCALE GENOMIC DNA]</scope>
    <source>
        <strain evidence="3 4">S5-249</strain>
    </source>
</reference>
<organism evidence="3 4">
    <name type="scientific">Sphingomonas jatrophae</name>
    <dbReference type="NCBI Taxonomy" id="1166337"/>
    <lineage>
        <taxon>Bacteria</taxon>
        <taxon>Pseudomonadati</taxon>
        <taxon>Pseudomonadota</taxon>
        <taxon>Alphaproteobacteria</taxon>
        <taxon>Sphingomonadales</taxon>
        <taxon>Sphingomonadaceae</taxon>
        <taxon>Sphingomonas</taxon>
    </lineage>
</organism>
<dbReference type="SUPFAM" id="SSF51735">
    <property type="entry name" value="NAD(P)-binding Rossmann-fold domains"/>
    <property type="match status" value="1"/>
</dbReference>
<dbReference type="InterPro" id="IPR036291">
    <property type="entry name" value="NAD(P)-bd_dom_sf"/>
</dbReference>
<keyword evidence="2" id="KW-0560">Oxidoreductase</keyword>
<gene>
    <name evidence="3" type="ORF">SAMN05192580_1841</name>
</gene>
<dbReference type="PRINTS" id="PR00081">
    <property type="entry name" value="GDHRDH"/>
</dbReference>
<dbReference type="GO" id="GO:0016491">
    <property type="term" value="F:oxidoreductase activity"/>
    <property type="evidence" value="ECO:0007669"/>
    <property type="project" value="UniProtKB-KW"/>
</dbReference>
<dbReference type="OrthoDB" id="109589at2"/>
<dbReference type="STRING" id="1166337.SAMN05192580_1841"/>
<name>A0A1I6KKS6_9SPHN</name>